<keyword evidence="1" id="KW-1133">Transmembrane helix</keyword>
<dbReference type="Proteomes" id="UP000176544">
    <property type="component" value="Unassembled WGS sequence"/>
</dbReference>
<organism evidence="2 3">
    <name type="scientific">Candidatus Colwellbacteria bacterium RIFCSPLOWO2_02_FULL_45_11</name>
    <dbReference type="NCBI Taxonomy" id="1797692"/>
    <lineage>
        <taxon>Bacteria</taxon>
        <taxon>Candidatus Colwelliibacteriota</taxon>
    </lineage>
</organism>
<gene>
    <name evidence="2" type="ORF">A3I33_02010</name>
</gene>
<proteinExistence type="predicted"/>
<accession>A0A1G1Z7S8</accession>
<keyword evidence="1" id="KW-0472">Membrane</keyword>
<feature type="transmembrane region" description="Helical" evidence="1">
    <location>
        <begin position="61"/>
        <end position="82"/>
    </location>
</feature>
<dbReference type="AlphaFoldDB" id="A0A1G1Z7S8"/>
<reference evidence="2 3" key="1">
    <citation type="journal article" date="2016" name="Nat. Commun.">
        <title>Thousands of microbial genomes shed light on interconnected biogeochemical processes in an aquifer system.</title>
        <authorList>
            <person name="Anantharaman K."/>
            <person name="Brown C.T."/>
            <person name="Hug L.A."/>
            <person name="Sharon I."/>
            <person name="Castelle C.J."/>
            <person name="Probst A.J."/>
            <person name="Thomas B.C."/>
            <person name="Singh A."/>
            <person name="Wilkins M.J."/>
            <person name="Karaoz U."/>
            <person name="Brodie E.L."/>
            <person name="Williams K.H."/>
            <person name="Hubbard S.S."/>
            <person name="Banfield J.F."/>
        </authorList>
    </citation>
    <scope>NUCLEOTIDE SEQUENCE [LARGE SCALE GENOMIC DNA]</scope>
</reference>
<keyword evidence="1" id="KW-0812">Transmembrane</keyword>
<evidence type="ECO:0000313" key="2">
    <source>
        <dbReference type="EMBL" id="OGY60691.1"/>
    </source>
</evidence>
<protein>
    <submittedName>
        <fullName evidence="2">Uncharacterized protein</fullName>
    </submittedName>
</protein>
<evidence type="ECO:0000256" key="1">
    <source>
        <dbReference type="SAM" id="Phobius"/>
    </source>
</evidence>
<evidence type="ECO:0000313" key="3">
    <source>
        <dbReference type="Proteomes" id="UP000176544"/>
    </source>
</evidence>
<comment type="caution">
    <text evidence="2">The sequence shown here is derived from an EMBL/GenBank/DDBJ whole genome shotgun (WGS) entry which is preliminary data.</text>
</comment>
<dbReference type="EMBL" id="MHJA01000026">
    <property type="protein sequence ID" value="OGY60691.1"/>
    <property type="molecule type" value="Genomic_DNA"/>
</dbReference>
<sequence length="88" mass="9776">MNFRLTPQSNSKKTEEELKKINESNKESMGLSRGIFALTMVMLAIGIFQLIFTIAPVEGSGWTKAFFAILSVTAILIIARIVTKDLLK</sequence>
<name>A0A1G1Z7S8_9BACT</name>
<feature type="transmembrane region" description="Helical" evidence="1">
    <location>
        <begin position="35"/>
        <end position="55"/>
    </location>
</feature>